<feature type="compositionally biased region" description="Polar residues" evidence="2">
    <location>
        <begin position="400"/>
        <end position="415"/>
    </location>
</feature>
<feature type="domain" description="Teneurin-like YD-shell" evidence="4">
    <location>
        <begin position="907"/>
        <end position="1060"/>
    </location>
</feature>
<dbReference type="EMBL" id="FNQO01000001">
    <property type="protein sequence ID" value="SDZ76366.1"/>
    <property type="molecule type" value="Genomic_DNA"/>
</dbReference>
<feature type="compositionally biased region" description="Low complexity" evidence="2">
    <location>
        <begin position="365"/>
        <end position="377"/>
    </location>
</feature>
<dbReference type="STRING" id="658218.SAMN05216562_0118"/>
<name>A0A1H3VNJ5_9GAMM</name>
<dbReference type="InterPro" id="IPR022385">
    <property type="entry name" value="Rhs_assc_core"/>
</dbReference>
<dbReference type="NCBIfam" id="TIGR01643">
    <property type="entry name" value="YD_repeat_2x"/>
    <property type="match status" value="6"/>
</dbReference>
<dbReference type="NCBIfam" id="TIGR03696">
    <property type="entry name" value="Rhs_assc_core"/>
    <property type="match status" value="1"/>
</dbReference>
<evidence type="ECO:0000313" key="5">
    <source>
        <dbReference type="EMBL" id="SDZ76366.1"/>
    </source>
</evidence>
<dbReference type="PANTHER" id="PTHR32305">
    <property type="match status" value="1"/>
</dbReference>
<evidence type="ECO:0000259" key="4">
    <source>
        <dbReference type="Pfam" id="PF25023"/>
    </source>
</evidence>
<reference evidence="6" key="1">
    <citation type="submission" date="2016-10" db="EMBL/GenBank/DDBJ databases">
        <authorList>
            <person name="Varghese N."/>
            <person name="Submissions S."/>
        </authorList>
    </citation>
    <scope>NUCLEOTIDE SEQUENCE [LARGE SCALE GENOMIC DNA]</scope>
    <source>
        <strain evidence="6">CGMCC 1.10657</strain>
    </source>
</reference>
<gene>
    <name evidence="5" type="ORF">SAMN05216562_0118</name>
</gene>
<evidence type="ECO:0000256" key="1">
    <source>
        <dbReference type="ARBA" id="ARBA00022737"/>
    </source>
</evidence>
<dbReference type="Pfam" id="PF05593">
    <property type="entry name" value="RHS_repeat"/>
    <property type="match status" value="2"/>
</dbReference>
<dbReference type="SUPFAM" id="SSF52309">
    <property type="entry name" value="N-(deoxy)ribosyltransferase-like"/>
    <property type="match status" value="1"/>
</dbReference>
<evidence type="ECO:0000256" key="2">
    <source>
        <dbReference type="SAM" id="MobiDB-lite"/>
    </source>
</evidence>
<dbReference type="InterPro" id="IPR050708">
    <property type="entry name" value="T6SS_VgrG/RHS"/>
</dbReference>
<accession>A0A1H3VNJ5</accession>
<evidence type="ECO:0000313" key="6">
    <source>
        <dbReference type="Proteomes" id="UP000198658"/>
    </source>
</evidence>
<protein>
    <submittedName>
        <fullName evidence="5">RHS repeat-associated core domain-containing protein</fullName>
    </submittedName>
</protein>
<dbReference type="PANTHER" id="PTHR32305:SF15">
    <property type="entry name" value="PROTEIN RHSA-RELATED"/>
    <property type="match status" value="1"/>
</dbReference>
<dbReference type="PRINTS" id="PR00394">
    <property type="entry name" value="RHSPROTEIN"/>
</dbReference>
<dbReference type="InterPro" id="IPR045351">
    <property type="entry name" value="DUF6531"/>
</dbReference>
<proteinExistence type="predicted"/>
<dbReference type="Pfam" id="PF20148">
    <property type="entry name" value="DUF6531"/>
    <property type="match status" value="1"/>
</dbReference>
<feature type="domain" description="Teneurin-like YD-shell" evidence="4">
    <location>
        <begin position="1161"/>
        <end position="1433"/>
    </location>
</feature>
<dbReference type="Proteomes" id="UP000198658">
    <property type="component" value="Unassembled WGS sequence"/>
</dbReference>
<dbReference type="Pfam" id="PF25023">
    <property type="entry name" value="TEN_YD-shell"/>
    <property type="match status" value="3"/>
</dbReference>
<dbReference type="Gene3D" id="2.180.10.10">
    <property type="entry name" value="RHS repeat-associated core"/>
    <property type="match status" value="4"/>
</dbReference>
<dbReference type="InterPro" id="IPR056823">
    <property type="entry name" value="TEN-like_YD-shell"/>
</dbReference>
<feature type="region of interest" description="Disordered" evidence="2">
    <location>
        <begin position="356"/>
        <end position="416"/>
    </location>
</feature>
<organism evidence="5 6">
    <name type="scientific">Microbulbifer marinus</name>
    <dbReference type="NCBI Taxonomy" id="658218"/>
    <lineage>
        <taxon>Bacteria</taxon>
        <taxon>Pseudomonadati</taxon>
        <taxon>Pseudomonadota</taxon>
        <taxon>Gammaproteobacteria</taxon>
        <taxon>Cellvibrionales</taxon>
        <taxon>Microbulbiferaceae</taxon>
        <taxon>Microbulbifer</taxon>
    </lineage>
</organism>
<keyword evidence="6" id="KW-1185">Reference proteome</keyword>
<evidence type="ECO:0000259" key="3">
    <source>
        <dbReference type="Pfam" id="PF20148"/>
    </source>
</evidence>
<dbReference type="InterPro" id="IPR006530">
    <property type="entry name" value="YD"/>
</dbReference>
<sequence>MQLVVENRSGVRYRVSRGWSHPPEGLLNHAALDLISTFDEATIEQIFDKFFGIDQRITSPASLNKGPQHDILPALGTVANFTGLLNDRYREIYLALSQNRLLIEEAPLGAADLDERQSDLRTRIRMALQQVVAEERAEAARIQTVHEKRSALEKVGAYIERGGAGLGRAAWDLAVWVKDVGEVVALINPVRQSTGMLMAAGNYYLNDQNPAESARAQLAKVRKEIVDVLGFDPANVTVEQLEQAFEVAHLIYGDSGLRSDITRFARDYVKAQHSLELTEFAGGGVFEVILTIVLAAVTGGAGAAAAMAKNTRLMKRFRGVGELMVDFAKHRKQRLALAEKRGARLEGTKFSDLETVDAAEPSVTPAPAARKPSAAARGDGKEGGDSESPASSAEPDKTSSETGSNQNGASTQCNANACEGGEPINLKTGEERLTLVDAVLDGPLPLTVARTYRSSNPKDFGMGHGWTHTLGERLEWRGAGSALHFHDAEGRVIALPEPGASGRSHNVVEGLTLTRVRHDHWVIAPYGAPSGVQKHFKPCSPSADYLVLAEIRDGYGNGYIFHYVDGRLICVESSLGEALHISPAGDRIGALKKENRDGRIVPLASYRYDDAGDLIEAADAEGQSEQYQYQRHVIKRRTLKSGYSFHFEWDTDGPSARCLRQWGDPIDGQPTYSYRFAWDDDGKGVTVTDTRGGEERYRFNERALPIYHRDPEGGETLYTYNALGQLTKAQLPSNDGIPREEHYEYDRYGRLIRKVDASGGEHRIEYNVEGLPAKITNPAGHSWRRQYNSSGQVTATVDPLGNTTQYSYNPIGLVGSITDPLGNTTRYLWNPQGKLSAVHDAMGRVQHYRYDSAQRLVEVQHGPEQTTRYEYDSQDRISGVTGPDGARTRYRYNAQGFVTEIFDAAGRSTRYEYDGLSQVSTRINPDGSRLEYHYDGERNLVGLTNEKGERYQLKYDHSERLIEEVGFDGRVTRYAYNRAGHLVSSRAVTDPQSGSGIDTVFERDPFGRLLRETTPDAVTSFRYNRMGQMVEAENAHRKLRWEYDACGRVIGDWQDQAEIRHRYDAAGNRTATTLPDGEMLNFAYNPAGQFESLYHRPAGAETDQLLAAIRHDDLGREIHRQHGNGLTSERDYDPQGRLHKVRLGKAAGPIEDPLHERGYHYNIAGQLAQIDDSLRGSRKYLYDALDRLTQVQGPNPEHFVHDPAHNILAAAASPEEAQQQAGTTQVNGNRLAFRGDTHYRYDVHGNRITALRGKRQKLQTRYHYNSKQQLVRVEQLRVEEGGEERLLRETRYQYDPLGRRISKSDAGREIDFLWDGDVLLRETTRDTQTGQDLKARSYYFEPGTFKPIALSEENEVYHYHLDHLGTPDTLTDSNGEVVWSVSYRTYGNVALANCDAVEQPIRFQGQYFDEETGLHYNRFRYYDPEIGQFTTQDPIGILGGVNSYRYAPNPISWIDPSGCKCKENWDSKVQRWRNSNGQFVKKSKVATEPDTAFFWSGRTDGIGGQNVAWEIAEQKDGVTLEILLDKRRINMPDWDPNNPGAIKAWEDISKQYAESVSGEVRAVVGQNMRPGNIWENRELPALLNNPNVSKITTIDPKSMQETIIFER</sequence>
<feature type="domain" description="Teneurin-like YD-shell" evidence="4">
    <location>
        <begin position="686"/>
        <end position="820"/>
    </location>
</feature>
<dbReference type="InterPro" id="IPR031325">
    <property type="entry name" value="RHS_repeat"/>
</dbReference>
<dbReference type="RefSeq" id="WP_091383906.1">
    <property type="nucleotide sequence ID" value="NZ_FNQO01000001.1"/>
</dbReference>
<dbReference type="OrthoDB" id="9816400at2"/>
<feature type="domain" description="DUF6531" evidence="3">
    <location>
        <begin position="421"/>
        <end position="494"/>
    </location>
</feature>
<keyword evidence="1" id="KW-0677">Repeat</keyword>